<organism evidence="1 2">
    <name type="scientific">Gordonia lacunae</name>
    <dbReference type="NCBI Taxonomy" id="417102"/>
    <lineage>
        <taxon>Bacteria</taxon>
        <taxon>Bacillati</taxon>
        <taxon>Actinomycetota</taxon>
        <taxon>Actinomycetes</taxon>
        <taxon>Mycobacteriales</taxon>
        <taxon>Gordoniaceae</taxon>
        <taxon>Gordonia</taxon>
    </lineage>
</organism>
<comment type="caution">
    <text evidence="1">The sequence shown here is derived from an EMBL/GenBank/DDBJ whole genome shotgun (WGS) entry which is preliminary data.</text>
</comment>
<dbReference type="EMBL" id="NGFO01000025">
    <property type="protein sequence ID" value="OUC77044.1"/>
    <property type="molecule type" value="Genomic_DNA"/>
</dbReference>
<dbReference type="AlphaFoldDB" id="A0A243Q6I6"/>
<keyword evidence="2" id="KW-1185">Reference proteome</keyword>
<protein>
    <submittedName>
        <fullName evidence="1">Uncharacterized protein</fullName>
    </submittedName>
</protein>
<name>A0A243Q6I6_9ACTN</name>
<evidence type="ECO:0000313" key="2">
    <source>
        <dbReference type="Proteomes" id="UP000194632"/>
    </source>
</evidence>
<reference evidence="1 2" key="1">
    <citation type="submission" date="2017-05" db="EMBL/GenBank/DDBJ databases">
        <title>Biotechnological potential of actinobacteria isolated from South African environments.</title>
        <authorList>
            <person name="Le Roes-Hill M."/>
            <person name="Prins A."/>
            <person name="Durrell K.A."/>
        </authorList>
    </citation>
    <scope>NUCLEOTIDE SEQUENCE [LARGE SCALE GENOMIC DNA]</scope>
    <source>
        <strain evidence="1">BS2</strain>
    </source>
</reference>
<proteinExistence type="predicted"/>
<dbReference type="Proteomes" id="UP000194632">
    <property type="component" value="Unassembled WGS sequence"/>
</dbReference>
<accession>A0A243Q6I6</accession>
<sequence>MFYRDTFVVWRGNWWFVPKILPDRFTLDCKLHSGNTSVTELRKDPHTWEGDDQFDFWARLTLDDIDTLVINETEIHNGRKDESTTRRIYTWNKPATKGPETT</sequence>
<evidence type="ECO:0000313" key="1">
    <source>
        <dbReference type="EMBL" id="OUC77044.1"/>
    </source>
</evidence>
<gene>
    <name evidence="1" type="ORF">CA982_19470</name>
</gene>